<name>A0AAE0Y759_9GAST</name>
<comment type="caution">
    <text evidence="1">The sequence shown here is derived from an EMBL/GenBank/DDBJ whole genome shotgun (WGS) entry which is preliminary data.</text>
</comment>
<reference evidence="1" key="1">
    <citation type="journal article" date="2023" name="G3 (Bethesda)">
        <title>A reference genome for the long-term kleptoplast-retaining sea slug Elysia crispata morphotype clarki.</title>
        <authorList>
            <person name="Eastman K.E."/>
            <person name="Pendleton A.L."/>
            <person name="Shaikh M.A."/>
            <person name="Suttiyut T."/>
            <person name="Ogas R."/>
            <person name="Tomko P."/>
            <person name="Gavelis G."/>
            <person name="Widhalm J.R."/>
            <person name="Wisecaver J.H."/>
        </authorList>
    </citation>
    <scope>NUCLEOTIDE SEQUENCE</scope>
    <source>
        <strain evidence="1">ECLA1</strain>
    </source>
</reference>
<dbReference type="EMBL" id="JAWDGP010006836">
    <property type="protein sequence ID" value="KAK3734774.1"/>
    <property type="molecule type" value="Genomic_DNA"/>
</dbReference>
<dbReference type="AlphaFoldDB" id="A0AAE0Y759"/>
<sequence>MMIATKFGILKILFEYRKYHGNLNQAHRHHHNKYSYNRVLLLTMLYIITVDGVRSCHAQCVAAARVCSCVELSERLTSRLANPRCRAVVVRQVSRDSHWLVNWGVPSHPSLLDDCYRLVAAKRCSFVTPIKTPTYMAR</sequence>
<organism evidence="1 2">
    <name type="scientific">Elysia crispata</name>
    <name type="common">lettuce slug</name>
    <dbReference type="NCBI Taxonomy" id="231223"/>
    <lineage>
        <taxon>Eukaryota</taxon>
        <taxon>Metazoa</taxon>
        <taxon>Spiralia</taxon>
        <taxon>Lophotrochozoa</taxon>
        <taxon>Mollusca</taxon>
        <taxon>Gastropoda</taxon>
        <taxon>Heterobranchia</taxon>
        <taxon>Euthyneura</taxon>
        <taxon>Panpulmonata</taxon>
        <taxon>Sacoglossa</taxon>
        <taxon>Placobranchoidea</taxon>
        <taxon>Plakobranchidae</taxon>
        <taxon>Elysia</taxon>
    </lineage>
</organism>
<proteinExistence type="predicted"/>
<gene>
    <name evidence="1" type="ORF">RRG08_059951</name>
</gene>
<evidence type="ECO:0000313" key="1">
    <source>
        <dbReference type="EMBL" id="KAK3734774.1"/>
    </source>
</evidence>
<protein>
    <submittedName>
        <fullName evidence="1">Uncharacterized protein</fullName>
    </submittedName>
</protein>
<keyword evidence="2" id="KW-1185">Reference proteome</keyword>
<accession>A0AAE0Y759</accession>
<evidence type="ECO:0000313" key="2">
    <source>
        <dbReference type="Proteomes" id="UP001283361"/>
    </source>
</evidence>
<dbReference type="Proteomes" id="UP001283361">
    <property type="component" value="Unassembled WGS sequence"/>
</dbReference>